<dbReference type="AlphaFoldDB" id="A0A1I6W058"/>
<dbReference type="Pfam" id="PF13560">
    <property type="entry name" value="HTH_31"/>
    <property type="match status" value="1"/>
</dbReference>
<proteinExistence type="predicted"/>
<dbReference type="Proteomes" id="UP000198873">
    <property type="component" value="Unassembled WGS sequence"/>
</dbReference>
<evidence type="ECO:0000313" key="2">
    <source>
        <dbReference type="EMBL" id="SFT19362.1"/>
    </source>
</evidence>
<dbReference type="RefSeq" id="WP_019434391.1">
    <property type="nucleotide sequence ID" value="NZ_CP054938.1"/>
</dbReference>
<dbReference type="Pfam" id="PF19054">
    <property type="entry name" value="DUF5753"/>
    <property type="match status" value="1"/>
</dbReference>
<name>A0A1I6W058_9ACTN</name>
<evidence type="ECO:0000313" key="3">
    <source>
        <dbReference type="Proteomes" id="UP000198873"/>
    </source>
</evidence>
<organism evidence="2 3">
    <name type="scientific">Streptomyces harbinensis</name>
    <dbReference type="NCBI Taxonomy" id="1176198"/>
    <lineage>
        <taxon>Bacteria</taxon>
        <taxon>Bacillati</taxon>
        <taxon>Actinomycetota</taxon>
        <taxon>Actinomycetes</taxon>
        <taxon>Kitasatosporales</taxon>
        <taxon>Streptomycetaceae</taxon>
        <taxon>Streptomyces</taxon>
    </lineage>
</organism>
<dbReference type="InterPro" id="IPR043917">
    <property type="entry name" value="DUF5753"/>
</dbReference>
<gene>
    <name evidence="2" type="ORF">SAMN05444716_11183</name>
</gene>
<dbReference type="EMBL" id="FPAB01000011">
    <property type="protein sequence ID" value="SFT19362.1"/>
    <property type="molecule type" value="Genomic_DNA"/>
</dbReference>
<dbReference type="InterPro" id="IPR010982">
    <property type="entry name" value="Lambda_DNA-bd_dom_sf"/>
</dbReference>
<evidence type="ECO:0000259" key="1">
    <source>
        <dbReference type="Pfam" id="PF19054"/>
    </source>
</evidence>
<sequence length="296" mass="33366">MTVTVSRGVKQVNQTSTVLGRKLGSELLRLRDAAGFKQQDAADVLSATPSKIVKMERGWVPVRDPDVKALYDFYGGTDPGALEHLLQLARLDRERRKAKGWWQHFPNSGSLVEYISMEDAATRIRSWELSFIPGLLQIPEYTRALVVGHGNWTDPEEIDPIVEVRQKRQQRLHGENALQVYAVVWEPVLRQLVGGPEVMRRQLSHLQEMAELATVRLQVLPFHAGAHPCAGGAFHILSFAESEATDVIYADTISSALWVENEEESAKYQGYFDRTSRLSLSQHDSLQLIDDIRRGI</sequence>
<accession>A0A1I6W058</accession>
<protein>
    <submittedName>
        <fullName evidence="2">Helix-turn-helix domain-containing protein</fullName>
    </submittedName>
</protein>
<feature type="domain" description="DUF5753" evidence="1">
    <location>
        <begin position="113"/>
        <end position="290"/>
    </location>
</feature>
<dbReference type="STRING" id="1176198.SAMN05444716_11183"/>
<dbReference type="GO" id="GO:0003677">
    <property type="term" value="F:DNA binding"/>
    <property type="evidence" value="ECO:0007669"/>
    <property type="project" value="InterPro"/>
</dbReference>
<keyword evidence="3" id="KW-1185">Reference proteome</keyword>
<reference evidence="3" key="1">
    <citation type="submission" date="2016-10" db="EMBL/GenBank/DDBJ databases">
        <authorList>
            <person name="Varghese N."/>
            <person name="Submissions S."/>
        </authorList>
    </citation>
    <scope>NUCLEOTIDE SEQUENCE [LARGE SCALE GENOMIC DNA]</scope>
    <source>
        <strain evidence="3">CGMCC 4.7047</strain>
    </source>
</reference>
<dbReference type="SUPFAM" id="SSF47413">
    <property type="entry name" value="lambda repressor-like DNA-binding domains"/>
    <property type="match status" value="1"/>
</dbReference>